<feature type="signal peptide" evidence="2">
    <location>
        <begin position="1"/>
        <end position="25"/>
    </location>
</feature>
<dbReference type="PROSITE" id="PS51257">
    <property type="entry name" value="PROKAR_LIPOPROTEIN"/>
    <property type="match status" value="1"/>
</dbReference>
<dbReference type="AlphaFoldDB" id="A0A2N3XU56"/>
<keyword evidence="2" id="KW-0732">Signal</keyword>
<organism evidence="4 5">
    <name type="scientific">Saccharopolyspora spinosa</name>
    <dbReference type="NCBI Taxonomy" id="60894"/>
    <lineage>
        <taxon>Bacteria</taxon>
        <taxon>Bacillati</taxon>
        <taxon>Actinomycetota</taxon>
        <taxon>Actinomycetes</taxon>
        <taxon>Pseudonocardiales</taxon>
        <taxon>Pseudonocardiaceae</taxon>
        <taxon>Saccharopolyspora</taxon>
    </lineage>
</organism>
<evidence type="ECO:0000256" key="1">
    <source>
        <dbReference type="SAM" id="MobiDB-lite"/>
    </source>
</evidence>
<gene>
    <name evidence="4" type="ORF">A8926_1824</name>
</gene>
<dbReference type="Proteomes" id="UP000233786">
    <property type="component" value="Unassembled WGS sequence"/>
</dbReference>
<proteinExistence type="predicted"/>
<sequence length="398" mass="42231">MLLRRSAAFALLLPLISGLIGCTSADSTDRPAPASTAASAPSALRVEIVAAGLEHPWDIGFLPDGTALVSQRPGRLVLLADHRPGALVRPVQADFGDVLAEGEGGLMGLLVHPSFAANRRFITCQTNQENGTPVDIRLITWRLSEDGSRADRVGNLLIGLPVNRSGRHSGCRLALAEDGALLVSTGDTARPTIAQDRGSLGGKVLRVNIDTGAPLPDNPFIASPNPSERLLYTYGHRNPQGVAPRPGGQVFVAEHGPDVDDEINLLRPGGNYGWDPSRGGTESSYDESVPMTDLRRFPDAVKAVWSSGDRTEAVCAATFLTGPQWKRFDGMLAVTALKGSKLLLFGVQPDGSVHQVEIPPELDDTHGRLRAARQGPDGALYITTSNGTDDKVLRITAS</sequence>
<dbReference type="SUPFAM" id="SSF50952">
    <property type="entry name" value="Soluble quinoprotein glucose dehydrogenase"/>
    <property type="match status" value="1"/>
</dbReference>
<dbReference type="InterPro" id="IPR012938">
    <property type="entry name" value="Glc/Sorbosone_DH"/>
</dbReference>
<dbReference type="STRING" id="994479.GCA_000194155_08062"/>
<dbReference type="RefSeq" id="WP_010316308.1">
    <property type="nucleotide sequence ID" value="NZ_CP061007.1"/>
</dbReference>
<protein>
    <submittedName>
        <fullName evidence="4">Glucose/arabinose dehydrogenase</fullName>
    </submittedName>
</protein>
<evidence type="ECO:0000313" key="5">
    <source>
        <dbReference type="Proteomes" id="UP000233786"/>
    </source>
</evidence>
<dbReference type="PANTHER" id="PTHR19328">
    <property type="entry name" value="HEDGEHOG-INTERACTING PROTEIN"/>
    <property type="match status" value="1"/>
</dbReference>
<feature type="region of interest" description="Disordered" evidence="1">
    <location>
        <begin position="268"/>
        <end position="288"/>
    </location>
</feature>
<keyword evidence="5" id="KW-1185">Reference proteome</keyword>
<feature type="chain" id="PRO_5014814163" evidence="2">
    <location>
        <begin position="26"/>
        <end position="398"/>
    </location>
</feature>
<dbReference type="EMBL" id="PJNB01000001">
    <property type="protein sequence ID" value="PKW14223.1"/>
    <property type="molecule type" value="Genomic_DNA"/>
</dbReference>
<dbReference type="PANTHER" id="PTHR19328:SF13">
    <property type="entry name" value="HIPL1 PROTEIN"/>
    <property type="match status" value="1"/>
</dbReference>
<dbReference type="Pfam" id="PF07995">
    <property type="entry name" value="GSDH"/>
    <property type="match status" value="1"/>
</dbReference>
<evidence type="ECO:0000256" key="2">
    <source>
        <dbReference type="SAM" id="SignalP"/>
    </source>
</evidence>
<evidence type="ECO:0000259" key="3">
    <source>
        <dbReference type="Pfam" id="PF07995"/>
    </source>
</evidence>
<dbReference type="InterPro" id="IPR011042">
    <property type="entry name" value="6-blade_b-propeller_TolB-like"/>
</dbReference>
<name>A0A2N3XU56_SACSN</name>
<dbReference type="InterPro" id="IPR011041">
    <property type="entry name" value="Quinoprot_gluc/sorb_DH_b-prop"/>
</dbReference>
<dbReference type="OrthoDB" id="9770043at2"/>
<dbReference type="Gene3D" id="2.120.10.30">
    <property type="entry name" value="TolB, C-terminal domain"/>
    <property type="match status" value="1"/>
</dbReference>
<comment type="caution">
    <text evidence="4">The sequence shown here is derived from an EMBL/GenBank/DDBJ whole genome shotgun (WGS) entry which is preliminary data.</text>
</comment>
<reference evidence="4" key="1">
    <citation type="submission" date="2017-12" db="EMBL/GenBank/DDBJ databases">
        <title>Sequencing the genomes of 1000 Actinobacteria strains.</title>
        <authorList>
            <person name="Klenk H.-P."/>
        </authorList>
    </citation>
    <scope>NUCLEOTIDE SEQUENCE [LARGE SCALE GENOMIC DNA]</scope>
    <source>
        <strain evidence="4">DSM 44228</strain>
    </source>
</reference>
<feature type="domain" description="Glucose/Sorbosone dehydrogenase" evidence="3">
    <location>
        <begin position="53"/>
        <end position="387"/>
    </location>
</feature>
<accession>A0A2N3XU56</accession>
<evidence type="ECO:0000313" key="4">
    <source>
        <dbReference type="EMBL" id="PKW14223.1"/>
    </source>
</evidence>